<dbReference type="GO" id="GO:0000150">
    <property type="term" value="F:DNA strand exchange activity"/>
    <property type="evidence" value="ECO:0007669"/>
    <property type="project" value="TreeGrafter"/>
</dbReference>
<feature type="domain" description="Recombinase zinc beta ribbon" evidence="3">
    <location>
        <begin position="18"/>
        <end position="77"/>
    </location>
</feature>
<evidence type="ECO:0000259" key="3">
    <source>
        <dbReference type="Pfam" id="PF13408"/>
    </source>
</evidence>
<name>A0A413PH01_9FIRM</name>
<dbReference type="Pfam" id="PF13408">
    <property type="entry name" value="Zn_ribbon_recom"/>
    <property type="match status" value="1"/>
</dbReference>
<organism evidence="4 5">
    <name type="scientific">Agathobacter rectalis</name>
    <dbReference type="NCBI Taxonomy" id="39491"/>
    <lineage>
        <taxon>Bacteria</taxon>
        <taxon>Bacillati</taxon>
        <taxon>Bacillota</taxon>
        <taxon>Clostridia</taxon>
        <taxon>Lachnospirales</taxon>
        <taxon>Lachnospiraceae</taxon>
        <taxon>Agathobacter</taxon>
    </lineage>
</organism>
<protein>
    <submittedName>
        <fullName evidence="4">Recombinase</fullName>
    </submittedName>
</protein>
<reference evidence="4 5" key="1">
    <citation type="submission" date="2018-08" db="EMBL/GenBank/DDBJ databases">
        <title>A genome reference for cultivated species of the human gut microbiota.</title>
        <authorList>
            <person name="Zou Y."/>
            <person name="Xue W."/>
            <person name="Luo G."/>
        </authorList>
    </citation>
    <scope>NUCLEOTIDE SEQUENCE [LARGE SCALE GENOMIC DNA]</scope>
    <source>
        <strain evidence="4 5">AM48-7</strain>
    </source>
</reference>
<accession>A0A413PH01</accession>
<dbReference type="InterPro" id="IPR025827">
    <property type="entry name" value="Zn_ribbon_recom_dom"/>
</dbReference>
<evidence type="ECO:0000313" key="5">
    <source>
        <dbReference type="Proteomes" id="UP000283431"/>
    </source>
</evidence>
<evidence type="ECO:0000256" key="2">
    <source>
        <dbReference type="ARBA" id="ARBA00023172"/>
    </source>
</evidence>
<dbReference type="Proteomes" id="UP000283431">
    <property type="component" value="Unassembled WGS sequence"/>
</dbReference>
<dbReference type="AlphaFoldDB" id="A0A413PH01"/>
<evidence type="ECO:0000256" key="1">
    <source>
        <dbReference type="ARBA" id="ARBA00023125"/>
    </source>
</evidence>
<proteinExistence type="predicted"/>
<evidence type="ECO:0000313" key="4">
    <source>
        <dbReference type="EMBL" id="RGZ75321.1"/>
    </source>
</evidence>
<comment type="caution">
    <text evidence="4">The sequence shown here is derived from an EMBL/GenBank/DDBJ whole genome shotgun (WGS) entry which is preliminary data.</text>
</comment>
<dbReference type="PANTHER" id="PTHR30461:SF2">
    <property type="entry name" value="SERINE RECOMBINASE PINE-RELATED"/>
    <property type="match status" value="1"/>
</dbReference>
<keyword evidence="1" id="KW-0238">DNA-binding</keyword>
<dbReference type="PANTHER" id="PTHR30461">
    <property type="entry name" value="DNA-INVERTASE FROM LAMBDOID PROPHAGE"/>
    <property type="match status" value="1"/>
</dbReference>
<gene>
    <name evidence="4" type="ORF">DW975_07170</name>
</gene>
<dbReference type="InterPro" id="IPR050639">
    <property type="entry name" value="SSR_resolvase"/>
</dbReference>
<keyword evidence="2" id="KW-0233">DNA recombination</keyword>
<dbReference type="EMBL" id="QSEN01000010">
    <property type="protein sequence ID" value="RGZ75321.1"/>
    <property type="molecule type" value="Genomic_DNA"/>
</dbReference>
<dbReference type="GO" id="GO:0003677">
    <property type="term" value="F:DNA binding"/>
    <property type="evidence" value="ECO:0007669"/>
    <property type="project" value="UniProtKB-KW"/>
</dbReference>
<sequence length="245" mass="27453">MLKINHDAPARGKAQNFLLTTKLFCGLCGSPMIGDGGTSHTGKAYAYYSCTKRKRGRSCKKESVPKDWIEDLVVGELVKIVHNDELIEQIADRVMEYQKREKDQSGLHALEIRQKENEKAISNMLAAIEAGIITPSTKTRLMELEADRADIEKGIAHELLAEPEFERDQIIYFLERFRSGDIKDEAYRIMLVDTFLNSVYLYDDDHLVLVMNYSGENCKVDLKLVEGAVNGDGCKGSAFAPSSAL</sequence>